<name>A0A1A8LD09_9TELE</name>
<protein>
    <submittedName>
        <fullName evidence="1">Uncharacterized protein</fullName>
    </submittedName>
</protein>
<organism evidence="1">
    <name type="scientific">Nothobranchius pienaari</name>
    <dbReference type="NCBI Taxonomy" id="704102"/>
    <lineage>
        <taxon>Eukaryota</taxon>
        <taxon>Metazoa</taxon>
        <taxon>Chordata</taxon>
        <taxon>Craniata</taxon>
        <taxon>Vertebrata</taxon>
        <taxon>Euteleostomi</taxon>
        <taxon>Actinopterygii</taxon>
        <taxon>Neopterygii</taxon>
        <taxon>Teleostei</taxon>
        <taxon>Neoteleostei</taxon>
        <taxon>Acanthomorphata</taxon>
        <taxon>Ovalentaria</taxon>
        <taxon>Atherinomorphae</taxon>
        <taxon>Cyprinodontiformes</taxon>
        <taxon>Nothobranchiidae</taxon>
        <taxon>Nothobranchius</taxon>
    </lineage>
</organism>
<dbReference type="EMBL" id="HAEF01005343">
    <property type="protein sequence ID" value="SBR42725.1"/>
    <property type="molecule type" value="Transcribed_RNA"/>
</dbReference>
<accession>A0A1A8LD09</accession>
<feature type="non-terminal residue" evidence="1">
    <location>
        <position position="1"/>
    </location>
</feature>
<reference evidence="1" key="1">
    <citation type="submission" date="2016-05" db="EMBL/GenBank/DDBJ databases">
        <authorList>
            <person name="Lavstsen T."/>
            <person name="Jespersen J.S."/>
        </authorList>
    </citation>
    <scope>NUCLEOTIDE SEQUENCE</scope>
    <source>
        <tissue evidence="1">Brain</tissue>
    </source>
</reference>
<evidence type="ECO:0000313" key="1">
    <source>
        <dbReference type="EMBL" id="SBR42725.1"/>
    </source>
</evidence>
<dbReference type="AlphaFoldDB" id="A0A1A8LD09"/>
<reference evidence="1" key="2">
    <citation type="submission" date="2016-06" db="EMBL/GenBank/DDBJ databases">
        <title>The genome of a short-lived fish provides insights into sex chromosome evolution and the genetic control of aging.</title>
        <authorList>
            <person name="Reichwald K."/>
            <person name="Felder M."/>
            <person name="Petzold A."/>
            <person name="Koch P."/>
            <person name="Groth M."/>
            <person name="Platzer M."/>
        </authorList>
    </citation>
    <scope>NUCLEOTIDE SEQUENCE</scope>
    <source>
        <tissue evidence="1">Brain</tissue>
    </source>
</reference>
<proteinExistence type="predicted"/>
<gene>
    <name evidence="1" type="primary">Nfu_g_1_010124</name>
</gene>
<sequence length="85" mass="9191">QTISPPALSISCSSPCSLLHSASHLPAQSSVSHLTSCCKAPRSSRTTIPRVHQGVSHLWRPKETLGRQKEEQKGILILSDHITAN</sequence>